<sequence>MPAKLLKQNREIKGEFYKKIAEKQAREKR</sequence>
<organism evidence="1 2">
    <name type="scientific">Carboxydothermus ferrireducens DSM 11255</name>
    <dbReference type="NCBI Taxonomy" id="1119529"/>
    <lineage>
        <taxon>Bacteria</taxon>
        <taxon>Bacillati</taxon>
        <taxon>Bacillota</taxon>
        <taxon>Clostridia</taxon>
        <taxon>Thermoanaerobacterales</taxon>
        <taxon>Thermoanaerobacteraceae</taxon>
        <taxon>Carboxydothermus</taxon>
    </lineage>
</organism>
<dbReference type="Proteomes" id="UP000604066">
    <property type="component" value="Unassembled WGS sequence"/>
</dbReference>
<keyword evidence="2" id="KW-1185">Reference proteome</keyword>
<proteinExistence type="predicted"/>
<evidence type="ECO:0000313" key="2">
    <source>
        <dbReference type="Proteomes" id="UP000604066"/>
    </source>
</evidence>
<evidence type="ECO:0000313" key="1">
    <source>
        <dbReference type="EMBL" id="NYE58426.1"/>
    </source>
</evidence>
<gene>
    <name evidence="1" type="ORF">HDG70_002177</name>
</gene>
<dbReference type="EMBL" id="JACCBS010000003">
    <property type="protein sequence ID" value="NYE58426.1"/>
    <property type="molecule type" value="Genomic_DNA"/>
</dbReference>
<accession>A0ABX2RB88</accession>
<comment type="caution">
    <text evidence="1">The sequence shown here is derived from an EMBL/GenBank/DDBJ whole genome shotgun (WGS) entry which is preliminary data.</text>
</comment>
<protein>
    <submittedName>
        <fullName evidence="1">Uncharacterized protein</fullName>
    </submittedName>
</protein>
<name>A0ABX2RB88_9THEO</name>
<reference evidence="1 2" key="1">
    <citation type="submission" date="2020-07" db="EMBL/GenBank/DDBJ databases">
        <title>Genomic Encyclopedia of Type Strains, Phase III (KMG-III): the genomes of soil and plant-associated and newly described type strains.</title>
        <authorList>
            <person name="Whitman W."/>
        </authorList>
    </citation>
    <scope>NUCLEOTIDE SEQUENCE [LARGE SCALE GENOMIC DNA]</scope>
    <source>
        <strain evidence="1 2">DSM 11255</strain>
    </source>
</reference>